<gene>
    <name evidence="1" type="ORF">QTN89_04625</name>
</gene>
<evidence type="ECO:0000313" key="1">
    <source>
        <dbReference type="EMBL" id="MDM4014704.1"/>
    </source>
</evidence>
<dbReference type="EMBL" id="JASZZN010000003">
    <property type="protein sequence ID" value="MDM4014704.1"/>
    <property type="molecule type" value="Genomic_DNA"/>
</dbReference>
<protein>
    <submittedName>
        <fullName evidence="1">DsrE family protein</fullName>
    </submittedName>
</protein>
<keyword evidence="2" id="KW-1185">Reference proteome</keyword>
<sequence length="130" mass="13388">MAESKSRNVVVTLKVGKSDNGKNAALAFSCGLSALAMGHRSVVFLTGDGAVWGYKGSADGIAVQGFPPLADMIEDYIASEGRVILCSVCHRTCSTGGPGQRSATEKLESAEIAGFATILELAADGITMSF</sequence>
<dbReference type="Gene3D" id="3.40.1260.10">
    <property type="entry name" value="DsrEFH-like"/>
    <property type="match status" value="1"/>
</dbReference>
<evidence type="ECO:0000313" key="2">
    <source>
        <dbReference type="Proteomes" id="UP001239462"/>
    </source>
</evidence>
<dbReference type="RefSeq" id="WP_289162381.1">
    <property type="nucleotide sequence ID" value="NZ_CP141221.1"/>
</dbReference>
<dbReference type="InterPro" id="IPR003787">
    <property type="entry name" value="Sulphur_relay_DsrE/F-like"/>
</dbReference>
<name>A0ABT7PEI8_9BACT</name>
<reference evidence="1 2" key="1">
    <citation type="submission" date="2023-06" db="EMBL/GenBank/DDBJ databases">
        <title>Roseiconus lacunae JC819 isolated from Gulf of Mannar region, Tamil Nadu.</title>
        <authorList>
            <person name="Pk S."/>
            <person name="Ch S."/>
            <person name="Ch V.R."/>
        </authorList>
    </citation>
    <scope>NUCLEOTIDE SEQUENCE [LARGE SCALE GENOMIC DNA]</scope>
    <source>
        <strain evidence="1 2">JC819</strain>
    </source>
</reference>
<organism evidence="1 2">
    <name type="scientific">Roseiconus lacunae</name>
    <dbReference type="NCBI Taxonomy" id="2605694"/>
    <lineage>
        <taxon>Bacteria</taxon>
        <taxon>Pseudomonadati</taxon>
        <taxon>Planctomycetota</taxon>
        <taxon>Planctomycetia</taxon>
        <taxon>Pirellulales</taxon>
        <taxon>Pirellulaceae</taxon>
        <taxon>Roseiconus</taxon>
    </lineage>
</organism>
<comment type="caution">
    <text evidence="1">The sequence shown here is derived from an EMBL/GenBank/DDBJ whole genome shotgun (WGS) entry which is preliminary data.</text>
</comment>
<dbReference type="Pfam" id="PF02635">
    <property type="entry name" value="DsrE"/>
    <property type="match status" value="1"/>
</dbReference>
<proteinExistence type="predicted"/>
<dbReference type="SUPFAM" id="SSF75169">
    <property type="entry name" value="DsrEFH-like"/>
    <property type="match status" value="1"/>
</dbReference>
<dbReference type="Proteomes" id="UP001239462">
    <property type="component" value="Unassembled WGS sequence"/>
</dbReference>
<accession>A0ABT7PEI8</accession>
<dbReference type="InterPro" id="IPR027396">
    <property type="entry name" value="DsrEFH-like"/>
</dbReference>